<evidence type="ECO:0000313" key="2">
    <source>
        <dbReference type="Proteomes" id="UP000580250"/>
    </source>
</evidence>
<organism evidence="1 2">
    <name type="scientific">Meloidogyne enterolobii</name>
    <name type="common">Root-knot nematode worm</name>
    <name type="synonym">Meloidogyne mayaguensis</name>
    <dbReference type="NCBI Taxonomy" id="390850"/>
    <lineage>
        <taxon>Eukaryota</taxon>
        <taxon>Metazoa</taxon>
        <taxon>Ecdysozoa</taxon>
        <taxon>Nematoda</taxon>
        <taxon>Chromadorea</taxon>
        <taxon>Rhabditida</taxon>
        <taxon>Tylenchina</taxon>
        <taxon>Tylenchomorpha</taxon>
        <taxon>Tylenchoidea</taxon>
        <taxon>Meloidogynidae</taxon>
        <taxon>Meloidogyninae</taxon>
        <taxon>Meloidogyne</taxon>
    </lineage>
</organism>
<reference evidence="1 2" key="1">
    <citation type="submission" date="2020-08" db="EMBL/GenBank/DDBJ databases">
        <authorList>
            <person name="Koutsovoulos G."/>
            <person name="Danchin GJ E."/>
        </authorList>
    </citation>
    <scope>NUCLEOTIDE SEQUENCE [LARGE SCALE GENOMIC DNA]</scope>
</reference>
<accession>A0A6V7TMK8</accession>
<dbReference type="AlphaFoldDB" id="A0A6V7TMK8"/>
<gene>
    <name evidence="1" type="ORF">MENT_LOCUS1536</name>
</gene>
<proteinExistence type="predicted"/>
<protein>
    <submittedName>
        <fullName evidence="1">Uncharacterized protein</fullName>
    </submittedName>
</protein>
<comment type="caution">
    <text evidence="1">The sequence shown here is derived from an EMBL/GenBank/DDBJ whole genome shotgun (WGS) entry which is preliminary data.</text>
</comment>
<dbReference type="Proteomes" id="UP000580250">
    <property type="component" value="Unassembled WGS sequence"/>
</dbReference>
<evidence type="ECO:0000313" key="1">
    <source>
        <dbReference type="EMBL" id="CAD2126543.1"/>
    </source>
</evidence>
<sequence length="53" mass="6195">MCFMRLGECRFLVTSNLINIYTTSLNFKPHQKAKQFQNLSKLPLKKGRLQLVP</sequence>
<dbReference type="EMBL" id="CAJEWN010000005">
    <property type="protein sequence ID" value="CAD2126543.1"/>
    <property type="molecule type" value="Genomic_DNA"/>
</dbReference>
<name>A0A6V7TMK8_MELEN</name>